<organism evidence="1 2">
    <name type="scientific">Hartmannibacter diazotrophicus</name>
    <dbReference type="NCBI Taxonomy" id="1482074"/>
    <lineage>
        <taxon>Bacteria</taxon>
        <taxon>Pseudomonadati</taxon>
        <taxon>Pseudomonadota</taxon>
        <taxon>Alphaproteobacteria</taxon>
        <taxon>Hyphomicrobiales</taxon>
        <taxon>Pleomorphomonadaceae</taxon>
        <taxon>Hartmannibacter</taxon>
    </lineage>
</organism>
<sequence>MGKNFYANQRKREARERREAEYLEEMQARQKRIDDVHMVPEHSAEAYVRLEDTVGSDQAMVIANFVTSMLENELERITVVNDASAQ</sequence>
<accession>A0A2C9D1Y8</accession>
<dbReference type="Proteomes" id="UP000223606">
    <property type="component" value="Chromosome 1"/>
</dbReference>
<gene>
    <name evidence="1" type="ORF">HDIA_0719</name>
</gene>
<dbReference type="AlphaFoldDB" id="A0A2C9D1Y8"/>
<dbReference type="RefSeq" id="WP_099554435.1">
    <property type="nucleotide sequence ID" value="NZ_LT960614.1"/>
</dbReference>
<name>A0A2C9D1Y8_9HYPH</name>
<keyword evidence="2" id="KW-1185">Reference proteome</keyword>
<evidence type="ECO:0000313" key="2">
    <source>
        <dbReference type="Proteomes" id="UP000223606"/>
    </source>
</evidence>
<evidence type="ECO:0000313" key="1">
    <source>
        <dbReference type="EMBL" id="SON54260.1"/>
    </source>
</evidence>
<dbReference type="KEGG" id="hdi:HDIA_0719"/>
<reference evidence="2" key="1">
    <citation type="submission" date="2017-09" db="EMBL/GenBank/DDBJ databases">
        <title>Genome sequence of Nannocystis excedens DSM 71.</title>
        <authorList>
            <person name="Blom J."/>
        </authorList>
    </citation>
    <scope>NUCLEOTIDE SEQUENCE [LARGE SCALE GENOMIC DNA]</scope>
    <source>
        <strain evidence="2">type strain: E19</strain>
    </source>
</reference>
<protein>
    <submittedName>
        <fullName evidence="1">Uncharacterized protein</fullName>
    </submittedName>
</protein>
<proteinExistence type="predicted"/>
<dbReference type="EMBL" id="LT960614">
    <property type="protein sequence ID" value="SON54260.1"/>
    <property type="molecule type" value="Genomic_DNA"/>
</dbReference>